<evidence type="ECO:0000256" key="1">
    <source>
        <dbReference type="SAM" id="Phobius"/>
    </source>
</evidence>
<gene>
    <name evidence="3" type="ORF">A2569_00815</name>
</gene>
<feature type="transmembrane region" description="Helical" evidence="1">
    <location>
        <begin position="12"/>
        <end position="31"/>
    </location>
</feature>
<reference evidence="3 4" key="1">
    <citation type="journal article" date="2016" name="Nat. Commun.">
        <title>Thousands of microbial genomes shed light on interconnected biogeochemical processes in an aquifer system.</title>
        <authorList>
            <person name="Anantharaman K."/>
            <person name="Brown C.T."/>
            <person name="Hug L.A."/>
            <person name="Sharon I."/>
            <person name="Castelle C.J."/>
            <person name="Probst A.J."/>
            <person name="Thomas B.C."/>
            <person name="Singh A."/>
            <person name="Wilkins M.J."/>
            <person name="Karaoz U."/>
            <person name="Brodie E.L."/>
            <person name="Williams K.H."/>
            <person name="Hubbard S.S."/>
            <person name="Banfield J.F."/>
        </authorList>
    </citation>
    <scope>NUCLEOTIDE SEQUENCE [LARGE SCALE GENOMIC DNA]</scope>
</reference>
<keyword evidence="1" id="KW-0812">Transmembrane</keyword>
<protein>
    <recommendedName>
        <fullName evidence="2">DUF4015 domain-containing protein</fullName>
    </recommendedName>
</protein>
<comment type="caution">
    <text evidence="3">The sequence shown here is derived from an EMBL/GenBank/DDBJ whole genome shotgun (WGS) entry which is preliminary data.</text>
</comment>
<dbReference type="EMBL" id="MHTL01000011">
    <property type="protein sequence ID" value="OHA60601.1"/>
    <property type="molecule type" value="Genomic_DNA"/>
</dbReference>
<dbReference type="InterPro" id="IPR025275">
    <property type="entry name" value="DUF4015"/>
</dbReference>
<dbReference type="SUPFAM" id="SSF51445">
    <property type="entry name" value="(Trans)glycosidases"/>
    <property type="match status" value="1"/>
</dbReference>
<dbReference type="InterPro" id="IPR017853">
    <property type="entry name" value="GH"/>
</dbReference>
<proteinExistence type="predicted"/>
<dbReference type="Proteomes" id="UP000177090">
    <property type="component" value="Unassembled WGS sequence"/>
</dbReference>
<dbReference type="STRING" id="1802440.A2569_00815"/>
<dbReference type="Pfam" id="PF13200">
    <property type="entry name" value="DUF4015"/>
    <property type="match status" value="1"/>
</dbReference>
<accession>A0A1G2QKX1</accession>
<evidence type="ECO:0000259" key="2">
    <source>
        <dbReference type="Pfam" id="PF13200"/>
    </source>
</evidence>
<feature type="domain" description="DUF4015" evidence="2">
    <location>
        <begin position="71"/>
        <end position="384"/>
    </location>
</feature>
<keyword evidence="1" id="KW-1133">Transmembrane helix</keyword>
<dbReference type="Gene3D" id="3.20.20.80">
    <property type="entry name" value="Glycosidases"/>
    <property type="match status" value="1"/>
</dbReference>
<name>A0A1G2QKX1_9BACT</name>
<organism evidence="3 4">
    <name type="scientific">Candidatus Vogelbacteria bacterium RIFOXYD1_FULL_51_18</name>
    <dbReference type="NCBI Taxonomy" id="1802440"/>
    <lineage>
        <taxon>Bacteria</taxon>
        <taxon>Candidatus Vogeliibacteriota</taxon>
    </lineage>
</organism>
<sequence length="392" mass="43890">MKRRLINPITGYALFLAGLVFFAALLFVAPWSQSALVYSTDDGFAIASTTPPTPPEPPKPKHIETPESVKAIYMSSWVAGTPSVREGLIKLAEETEINAIMIDVKDYTGRISFAVNDPALARYGSADPTRIKDIDALIAELHEKNIYIIARIAVFQDDFLARKRPDLAVKRASTGNIWLDHKKIAWLDTSAPEVWDYSFLVAQEAVKRGFDEINLDYIRFPSDGAVSDTSYPYYRPSEESKAEAVRRYYAYIGERKEELGVPVSGDLFGMVLTETSDMNIGQILENGLEYFDYVAPMIYPSHYPDGFNGWKKPATVPYELAKYVLDAGVARSVAASTTPEKIRPWLQDFDLGADYTAEMVRAQIKATYDAGLDSWMLWAPSNKYTRAALLEE</sequence>
<dbReference type="AlphaFoldDB" id="A0A1G2QKX1"/>
<keyword evidence="1" id="KW-0472">Membrane</keyword>
<evidence type="ECO:0000313" key="4">
    <source>
        <dbReference type="Proteomes" id="UP000177090"/>
    </source>
</evidence>
<evidence type="ECO:0000313" key="3">
    <source>
        <dbReference type="EMBL" id="OHA60601.1"/>
    </source>
</evidence>